<protein>
    <submittedName>
        <fullName evidence="2">DUF6122 family protein</fullName>
    </submittedName>
</protein>
<keyword evidence="3" id="KW-1185">Reference proteome</keyword>
<dbReference type="InterPro" id="IPR046125">
    <property type="entry name" value="DUF6122"/>
</dbReference>
<dbReference type="Proteomes" id="UP001529085">
    <property type="component" value="Unassembled WGS sequence"/>
</dbReference>
<comment type="caution">
    <text evidence="2">The sequence shown here is derived from an EMBL/GenBank/DDBJ whole genome shotgun (WGS) entry which is preliminary data.</text>
</comment>
<feature type="transmembrane region" description="Helical" evidence="1">
    <location>
        <begin position="6"/>
        <end position="23"/>
    </location>
</feature>
<sequence length="102" mass="11982">MLKFTIHYGLHFGLPLVIALIFYRKQWLKMYCIMLAAFIIDLDHLLANPIFDSNRCSINFHPLHSYYAITVYFFLLWKKPTRVFALGLLAHIVSDSVDCLFI</sequence>
<keyword evidence="1" id="KW-0812">Transmembrane</keyword>
<evidence type="ECO:0000313" key="2">
    <source>
        <dbReference type="EMBL" id="MDG4716289.1"/>
    </source>
</evidence>
<evidence type="ECO:0000313" key="3">
    <source>
        <dbReference type="Proteomes" id="UP001529085"/>
    </source>
</evidence>
<name>A0ABT6G2L8_9FLAO</name>
<organism evidence="2 3">
    <name type="scientific">Winogradskyella marincola</name>
    <dbReference type="NCBI Taxonomy" id="3037795"/>
    <lineage>
        <taxon>Bacteria</taxon>
        <taxon>Pseudomonadati</taxon>
        <taxon>Bacteroidota</taxon>
        <taxon>Flavobacteriia</taxon>
        <taxon>Flavobacteriales</taxon>
        <taxon>Flavobacteriaceae</taxon>
        <taxon>Winogradskyella</taxon>
    </lineage>
</organism>
<reference evidence="2 3" key="1">
    <citation type="submission" date="2023-03" db="EMBL/GenBank/DDBJ databases">
        <title>Strain YYF002 represents a novel species in the genus Winogradskyella isolated from seawater.</title>
        <authorList>
            <person name="Fu Z.-Y."/>
        </authorList>
    </citation>
    <scope>NUCLEOTIDE SEQUENCE [LARGE SCALE GENOMIC DNA]</scope>
    <source>
        <strain evidence="2 3">YYF002</strain>
    </source>
</reference>
<dbReference type="EMBL" id="JARSBN010000005">
    <property type="protein sequence ID" value="MDG4716289.1"/>
    <property type="molecule type" value="Genomic_DNA"/>
</dbReference>
<proteinExistence type="predicted"/>
<accession>A0ABT6G2L8</accession>
<keyword evidence="1" id="KW-0472">Membrane</keyword>
<gene>
    <name evidence="2" type="ORF">P7122_10420</name>
</gene>
<feature type="transmembrane region" description="Helical" evidence="1">
    <location>
        <begin position="59"/>
        <end position="77"/>
    </location>
</feature>
<dbReference type="RefSeq" id="WP_278005738.1">
    <property type="nucleotide sequence ID" value="NZ_JARSBN010000005.1"/>
</dbReference>
<evidence type="ECO:0000256" key="1">
    <source>
        <dbReference type="SAM" id="Phobius"/>
    </source>
</evidence>
<feature type="transmembrane region" description="Helical" evidence="1">
    <location>
        <begin position="30"/>
        <end position="47"/>
    </location>
</feature>
<keyword evidence="1" id="KW-1133">Transmembrane helix</keyword>
<dbReference type="Pfam" id="PF19617">
    <property type="entry name" value="DUF6122"/>
    <property type="match status" value="1"/>
</dbReference>